<protein>
    <submittedName>
        <fullName evidence="1">Uncharacterized protein</fullName>
    </submittedName>
</protein>
<reference evidence="2" key="1">
    <citation type="submission" date="2016-10" db="EMBL/GenBank/DDBJ databases">
        <authorList>
            <person name="Varghese N."/>
            <person name="Submissions S."/>
        </authorList>
    </citation>
    <scope>NUCLEOTIDE SEQUENCE [LARGE SCALE GENOMIC DNA]</scope>
    <source>
        <strain evidence="2">DSM 9751</strain>
    </source>
</reference>
<organism evidence="1 2">
    <name type="scientific">Pseudomonas saponiphila</name>
    <dbReference type="NCBI Taxonomy" id="556534"/>
    <lineage>
        <taxon>Bacteria</taxon>
        <taxon>Pseudomonadati</taxon>
        <taxon>Pseudomonadota</taxon>
        <taxon>Gammaproteobacteria</taxon>
        <taxon>Pseudomonadales</taxon>
        <taxon>Pseudomonadaceae</taxon>
        <taxon>Pseudomonas</taxon>
    </lineage>
</organism>
<keyword evidence="2" id="KW-1185">Reference proteome</keyword>
<sequence>MSIYPNLDRDDLSKARIRGRVHVTEHEGIPLYEGITNMQQQLIRMPSAIGVTELNEGIMRALNQSTIHFQWLHILGLQLLTASWDCLAATICVFA</sequence>
<dbReference type="EMBL" id="FNTJ01000003">
    <property type="protein sequence ID" value="SED38465.1"/>
    <property type="molecule type" value="Genomic_DNA"/>
</dbReference>
<name>A0A1H5A8R2_9PSED</name>
<dbReference type="AlphaFoldDB" id="A0A1H5A8R2"/>
<evidence type="ECO:0000313" key="2">
    <source>
        <dbReference type="Proteomes" id="UP000198982"/>
    </source>
</evidence>
<gene>
    <name evidence="1" type="ORF">SAMN05216178_7029</name>
</gene>
<dbReference type="Proteomes" id="UP000198982">
    <property type="component" value="Unassembled WGS sequence"/>
</dbReference>
<accession>A0A1H5A8R2</accession>
<evidence type="ECO:0000313" key="1">
    <source>
        <dbReference type="EMBL" id="SED38465.1"/>
    </source>
</evidence>
<proteinExistence type="predicted"/>